<dbReference type="InterPro" id="IPR012340">
    <property type="entry name" value="NA-bd_OB-fold"/>
</dbReference>
<sequence length="280" mass="30709">MMHPTHPPPPLPISTTTYPLLGSFIPHLTVGRPDPLTNKPTYLLYGHPLSRVSIAGIVTSVTTRSTSITATIDDGSLFAIPTFRWLPKALANEPDPNRFNQLACVPELGDLVTVVGQVNEYQGVRRVHVEHWAKVNDPNETMLHTLRAIGAARYLKQAPRPKVHSHAAGRLHAAVLRCARPMRPGEAREGVPAAQTVKVVVFGQLWQVKEVRELAAKVSSEDPPEFNLSNALHDMVDLGMLVVQDFANGLFQVVVPLDHELEILDDDGSNQVRPGPERGT</sequence>
<keyword evidence="3" id="KW-0539">Nucleus</keyword>
<organism evidence="4 5">
    <name type="scientific">Catenaria anguillulae PL171</name>
    <dbReference type="NCBI Taxonomy" id="765915"/>
    <lineage>
        <taxon>Eukaryota</taxon>
        <taxon>Fungi</taxon>
        <taxon>Fungi incertae sedis</taxon>
        <taxon>Blastocladiomycota</taxon>
        <taxon>Blastocladiomycetes</taxon>
        <taxon>Blastocladiales</taxon>
        <taxon>Catenariaceae</taxon>
        <taxon>Catenaria</taxon>
    </lineage>
</organism>
<evidence type="ECO:0000256" key="1">
    <source>
        <dbReference type="ARBA" id="ARBA00004123"/>
    </source>
</evidence>
<evidence type="ECO:0008006" key="6">
    <source>
        <dbReference type="Google" id="ProtNLM"/>
    </source>
</evidence>
<keyword evidence="2" id="KW-0238">DNA-binding</keyword>
<gene>
    <name evidence="4" type="ORF">BCR44DRAFT_230011</name>
</gene>
<evidence type="ECO:0000256" key="3">
    <source>
        <dbReference type="ARBA" id="ARBA00023242"/>
    </source>
</evidence>
<dbReference type="Gene3D" id="2.40.50.140">
    <property type="entry name" value="Nucleic acid-binding proteins"/>
    <property type="match status" value="1"/>
</dbReference>
<comment type="caution">
    <text evidence="4">The sequence shown here is derived from an EMBL/GenBank/DDBJ whole genome shotgun (WGS) entry which is preliminary data.</text>
</comment>
<dbReference type="InterPro" id="IPR040260">
    <property type="entry name" value="RFA2-like"/>
</dbReference>
<accession>A0A1Y2I0K1</accession>
<evidence type="ECO:0000313" key="5">
    <source>
        <dbReference type="Proteomes" id="UP000193411"/>
    </source>
</evidence>
<dbReference type="GO" id="GO:0003677">
    <property type="term" value="F:DNA binding"/>
    <property type="evidence" value="ECO:0007669"/>
    <property type="project" value="UniProtKB-KW"/>
</dbReference>
<keyword evidence="5" id="KW-1185">Reference proteome</keyword>
<protein>
    <recommendedName>
        <fullName evidence="6">CST complex subunit Stn1 N-terminal domain-containing protein</fullName>
    </recommendedName>
</protein>
<dbReference type="PANTHER" id="PTHR13989:SF16">
    <property type="entry name" value="REPLICATION PROTEIN A2"/>
    <property type="match status" value="1"/>
</dbReference>
<feature type="non-terminal residue" evidence="4">
    <location>
        <position position="280"/>
    </location>
</feature>
<dbReference type="SUPFAM" id="SSF50249">
    <property type="entry name" value="Nucleic acid-binding proteins"/>
    <property type="match status" value="1"/>
</dbReference>
<comment type="subcellular location">
    <subcellularLocation>
        <location evidence="1">Nucleus</location>
    </subcellularLocation>
</comment>
<dbReference type="AlphaFoldDB" id="A0A1Y2I0K1"/>
<dbReference type="GO" id="GO:0005634">
    <property type="term" value="C:nucleus"/>
    <property type="evidence" value="ECO:0007669"/>
    <property type="project" value="UniProtKB-SubCell"/>
</dbReference>
<evidence type="ECO:0000256" key="2">
    <source>
        <dbReference type="ARBA" id="ARBA00023125"/>
    </source>
</evidence>
<evidence type="ECO:0000313" key="4">
    <source>
        <dbReference type="EMBL" id="ORZ40386.1"/>
    </source>
</evidence>
<reference evidence="4 5" key="1">
    <citation type="submission" date="2016-07" db="EMBL/GenBank/DDBJ databases">
        <title>Pervasive Adenine N6-methylation of Active Genes in Fungi.</title>
        <authorList>
            <consortium name="DOE Joint Genome Institute"/>
            <person name="Mondo S.J."/>
            <person name="Dannebaum R.O."/>
            <person name="Kuo R.C."/>
            <person name="Labutti K."/>
            <person name="Haridas S."/>
            <person name="Kuo A."/>
            <person name="Salamov A."/>
            <person name="Ahrendt S.R."/>
            <person name="Lipzen A."/>
            <person name="Sullivan W."/>
            <person name="Andreopoulos W.B."/>
            <person name="Clum A."/>
            <person name="Lindquist E."/>
            <person name="Daum C."/>
            <person name="Ramamoorthy G.K."/>
            <person name="Gryganskyi A."/>
            <person name="Culley D."/>
            <person name="Magnuson J.K."/>
            <person name="James T.Y."/>
            <person name="O'Malley M.A."/>
            <person name="Stajich J.E."/>
            <person name="Spatafora J.W."/>
            <person name="Visel A."/>
            <person name="Grigoriev I.V."/>
        </authorList>
    </citation>
    <scope>NUCLEOTIDE SEQUENCE [LARGE SCALE GENOMIC DNA]</scope>
    <source>
        <strain evidence="4 5">PL171</strain>
    </source>
</reference>
<dbReference type="Proteomes" id="UP000193411">
    <property type="component" value="Unassembled WGS sequence"/>
</dbReference>
<proteinExistence type="predicted"/>
<dbReference type="PANTHER" id="PTHR13989">
    <property type="entry name" value="REPLICATION PROTEIN A-RELATED"/>
    <property type="match status" value="1"/>
</dbReference>
<dbReference type="EMBL" id="MCFL01000003">
    <property type="protein sequence ID" value="ORZ40386.1"/>
    <property type="molecule type" value="Genomic_DNA"/>
</dbReference>
<name>A0A1Y2I0K1_9FUNG</name>